<evidence type="ECO:0008006" key="6">
    <source>
        <dbReference type="Google" id="ProtNLM"/>
    </source>
</evidence>
<dbReference type="eggNOG" id="ENOG502QRUI">
    <property type="taxonomic scope" value="Eukaryota"/>
</dbReference>
<keyword evidence="5" id="KW-1185">Reference proteome</keyword>
<dbReference type="InterPro" id="IPR047865">
    <property type="entry name" value="Ribosomal_uL10_bac_type"/>
</dbReference>
<comment type="similarity">
    <text evidence="1">Belongs to the universal ribosomal protein uL10 family.</text>
</comment>
<dbReference type="PANTHER" id="PTHR11560">
    <property type="entry name" value="39S RIBOSOMAL PROTEIN L10, MITOCHONDRIAL"/>
    <property type="match status" value="1"/>
</dbReference>
<evidence type="ECO:0000256" key="3">
    <source>
        <dbReference type="ARBA" id="ARBA00023274"/>
    </source>
</evidence>
<dbReference type="GO" id="GO:0005762">
    <property type="term" value="C:mitochondrial large ribosomal subunit"/>
    <property type="evidence" value="ECO:0007669"/>
    <property type="project" value="EnsemblFungi"/>
</dbReference>
<evidence type="ECO:0000256" key="2">
    <source>
        <dbReference type="ARBA" id="ARBA00022980"/>
    </source>
</evidence>
<reference evidence="4 5" key="1">
    <citation type="journal article" date="2007" name="Proc. Natl. Acad. Sci. U.S.A.">
        <title>Independent sorting-out of thousands of duplicated gene pairs in two yeast species descended from a whole-genome duplication.</title>
        <authorList>
            <person name="Scannell D.R."/>
            <person name="Frank A.C."/>
            <person name="Conant G.C."/>
            <person name="Byrne K.P."/>
            <person name="Woolfit M."/>
            <person name="Wolfe K.H."/>
        </authorList>
    </citation>
    <scope>NUCLEOTIDE SEQUENCE [LARGE SCALE GENOMIC DNA]</scope>
    <source>
        <strain evidence="5">ATCC 22028 / DSM 70294 / BCRC 21397 / CBS 2163 / NBRC 10782 / NRRL Y-8283 / UCD 57-17</strain>
    </source>
</reference>
<dbReference type="OMA" id="FAHHNNL"/>
<evidence type="ECO:0000313" key="5">
    <source>
        <dbReference type="Proteomes" id="UP000000267"/>
    </source>
</evidence>
<dbReference type="STRING" id="436907.A7TT37"/>
<dbReference type="HOGENOM" id="CLU_078018_1_0_1"/>
<evidence type="ECO:0000313" key="4">
    <source>
        <dbReference type="EMBL" id="EDO14573.1"/>
    </source>
</evidence>
<dbReference type="OrthoDB" id="360689at2759"/>
<keyword evidence="3" id="KW-0687">Ribonucleoprotein</keyword>
<dbReference type="InterPro" id="IPR043141">
    <property type="entry name" value="Ribosomal_uL10-like_sf"/>
</dbReference>
<keyword evidence="2" id="KW-0689">Ribosomal protein</keyword>
<dbReference type="Proteomes" id="UP000000267">
    <property type="component" value="Unassembled WGS sequence"/>
</dbReference>
<protein>
    <recommendedName>
        <fullName evidence="6">Ribosomal protein L10</fullName>
    </recommendedName>
</protein>
<sequence>MFIQSFRLPIGINLSNGLLKINQGSLLRESKVLINRFYATERLTVKPLESRKTFLMDYYKDMMESNPVILFVHYNNLMKQENEHYRSLIKSNGGKLSMLRNNLFKAYLRAAHTEDPSAPIQNKDKNMNHPLLPLFNGPTAAIMFKETSPANVAKIVKLLEKAQDKLFIVGAKVETEVYDVAQLNEFKKLPSKPELQAQLLGLLHILSGAGLVNTLEKGSQTLYLTLKSHHDNKESQGN</sequence>
<accession>A7TT37</accession>
<dbReference type="FunCoup" id="A7TT37">
    <property type="interactions" value="175"/>
</dbReference>
<gene>
    <name evidence="4" type="ORF">Kpol_269p7</name>
</gene>
<dbReference type="RefSeq" id="XP_001642431.1">
    <property type="nucleotide sequence ID" value="XM_001642381.1"/>
</dbReference>
<dbReference type="GO" id="GO:0003735">
    <property type="term" value="F:structural constituent of ribosome"/>
    <property type="evidence" value="ECO:0007669"/>
    <property type="project" value="EnsemblFungi"/>
</dbReference>
<dbReference type="CDD" id="cd05797">
    <property type="entry name" value="Ribosomal_L10"/>
    <property type="match status" value="1"/>
</dbReference>
<dbReference type="Pfam" id="PF00466">
    <property type="entry name" value="Ribosomal_L10"/>
    <property type="match status" value="1"/>
</dbReference>
<dbReference type="PhylomeDB" id="A7TT37"/>
<evidence type="ECO:0000256" key="1">
    <source>
        <dbReference type="ARBA" id="ARBA00008889"/>
    </source>
</evidence>
<dbReference type="AlphaFoldDB" id="A7TT37"/>
<proteinExistence type="inferred from homology"/>
<dbReference type="EMBL" id="DS480540">
    <property type="protein sequence ID" value="EDO14573.1"/>
    <property type="molecule type" value="Genomic_DNA"/>
</dbReference>
<name>A7TT37_VANPO</name>
<dbReference type="Gene3D" id="3.30.70.1730">
    <property type="match status" value="1"/>
</dbReference>
<dbReference type="GeneID" id="5542582"/>
<organism evidence="5">
    <name type="scientific">Vanderwaltozyma polyspora (strain ATCC 22028 / DSM 70294 / BCRC 21397 / CBS 2163 / NBRC 10782 / NRRL Y-8283 / UCD 57-17)</name>
    <name type="common">Kluyveromyces polysporus</name>
    <dbReference type="NCBI Taxonomy" id="436907"/>
    <lineage>
        <taxon>Eukaryota</taxon>
        <taxon>Fungi</taxon>
        <taxon>Dikarya</taxon>
        <taxon>Ascomycota</taxon>
        <taxon>Saccharomycotina</taxon>
        <taxon>Saccharomycetes</taxon>
        <taxon>Saccharomycetales</taxon>
        <taxon>Saccharomycetaceae</taxon>
        <taxon>Vanderwaltozyma</taxon>
    </lineage>
</organism>
<dbReference type="SUPFAM" id="SSF160369">
    <property type="entry name" value="Ribosomal protein L10-like"/>
    <property type="match status" value="1"/>
</dbReference>
<dbReference type="KEGG" id="vpo:Kpol_269p7"/>
<dbReference type="InParanoid" id="A7TT37"/>
<dbReference type="InterPro" id="IPR001790">
    <property type="entry name" value="Ribosomal_uL10"/>
</dbReference>